<evidence type="ECO:0000256" key="4">
    <source>
        <dbReference type="ARBA" id="ARBA00023136"/>
    </source>
</evidence>
<sequence length="143" mass="16451">MSKNKLFLSEEEIKNEIYNAQEKLKNGIIIEKTIPDYWTNGINKKLSRKKLIYLSIFTGLFGVDRFYLGKKISGITKLFFSIIGVVIVALIINFKPWNISDVSTLVNVWIFISLALVVVLSFYIIDIVISIKNPRDSEFRSVK</sequence>
<dbReference type="InterPro" id="IPR007829">
    <property type="entry name" value="TM2"/>
</dbReference>
<keyword evidence="4 5" id="KW-0472">Membrane</keyword>
<dbReference type="EMBL" id="CP041663">
    <property type="protein sequence ID" value="QDY88212.1"/>
    <property type="molecule type" value="Genomic_DNA"/>
</dbReference>
<dbReference type="Proteomes" id="UP000317512">
    <property type="component" value="Chromosome"/>
</dbReference>
<protein>
    <submittedName>
        <fullName evidence="7">TM2 domain-containing protein</fullName>
    </submittedName>
</protein>
<evidence type="ECO:0000256" key="2">
    <source>
        <dbReference type="ARBA" id="ARBA00022692"/>
    </source>
</evidence>
<gene>
    <name evidence="7" type="ORF">FOY43_00840</name>
</gene>
<feature type="transmembrane region" description="Helical" evidence="5">
    <location>
        <begin position="75"/>
        <end position="94"/>
    </location>
</feature>
<evidence type="ECO:0000313" key="8">
    <source>
        <dbReference type="Proteomes" id="UP000317512"/>
    </source>
</evidence>
<reference evidence="8" key="1">
    <citation type="submission" date="2019-07" db="EMBL/GenBank/DDBJ databases">
        <title>Complete genome sequences of three Mycoplasma sp. 1220 strains.</title>
        <authorList>
            <person name="Grozner D."/>
            <person name="Forro B."/>
            <person name="Kovacs A.B."/>
            <person name="Marton S."/>
            <person name="Banyai K."/>
            <person name="Kreizinger Z."/>
            <person name="Sulyok K.M."/>
            <person name="Gyuranecz M."/>
        </authorList>
    </citation>
    <scope>NUCLEOTIDE SEQUENCE [LARGE SCALE GENOMIC DNA]</scope>
    <source>
        <strain evidence="8">MYCAV93</strain>
    </source>
</reference>
<keyword evidence="2 5" id="KW-0812">Transmembrane</keyword>
<dbReference type="OrthoDB" id="2004788at2"/>
<dbReference type="AlphaFoldDB" id="A0A5B8JAW0"/>
<evidence type="ECO:0000256" key="1">
    <source>
        <dbReference type="ARBA" id="ARBA00004141"/>
    </source>
</evidence>
<name>A0A5B8JAW0_9MOLU</name>
<evidence type="ECO:0000256" key="3">
    <source>
        <dbReference type="ARBA" id="ARBA00022989"/>
    </source>
</evidence>
<dbReference type="Pfam" id="PF05154">
    <property type="entry name" value="TM2"/>
    <property type="match status" value="1"/>
</dbReference>
<feature type="transmembrane region" description="Helical" evidence="5">
    <location>
        <begin position="106"/>
        <end position="131"/>
    </location>
</feature>
<dbReference type="RefSeq" id="WP_146308673.1">
    <property type="nucleotide sequence ID" value="NZ_CP041663.1"/>
</dbReference>
<organism evidence="7 8">
    <name type="scientific">Mycoplasma anserisalpingitidis</name>
    <dbReference type="NCBI Taxonomy" id="519450"/>
    <lineage>
        <taxon>Bacteria</taxon>
        <taxon>Bacillati</taxon>
        <taxon>Mycoplasmatota</taxon>
        <taxon>Mollicutes</taxon>
        <taxon>Mycoplasmataceae</taxon>
        <taxon>Mycoplasma</taxon>
    </lineage>
</organism>
<feature type="transmembrane region" description="Helical" evidence="5">
    <location>
        <begin position="51"/>
        <end position="68"/>
    </location>
</feature>
<dbReference type="GO" id="GO:0016020">
    <property type="term" value="C:membrane"/>
    <property type="evidence" value="ECO:0007669"/>
    <property type="project" value="UniProtKB-SubCell"/>
</dbReference>
<proteinExistence type="predicted"/>
<comment type="subcellular location">
    <subcellularLocation>
        <location evidence="1">Membrane</location>
        <topology evidence="1">Multi-pass membrane protein</topology>
    </subcellularLocation>
</comment>
<feature type="domain" description="TM2" evidence="6">
    <location>
        <begin position="53"/>
        <end position="92"/>
    </location>
</feature>
<evidence type="ECO:0000259" key="6">
    <source>
        <dbReference type="Pfam" id="PF05154"/>
    </source>
</evidence>
<evidence type="ECO:0000256" key="5">
    <source>
        <dbReference type="SAM" id="Phobius"/>
    </source>
</evidence>
<keyword evidence="3 5" id="KW-1133">Transmembrane helix</keyword>
<evidence type="ECO:0000313" key="7">
    <source>
        <dbReference type="EMBL" id="QDY88212.1"/>
    </source>
</evidence>
<accession>A0A5B8JAW0</accession>